<organism evidence="1 2">
    <name type="scientific">Camellia lanceoleosa</name>
    <dbReference type="NCBI Taxonomy" id="1840588"/>
    <lineage>
        <taxon>Eukaryota</taxon>
        <taxon>Viridiplantae</taxon>
        <taxon>Streptophyta</taxon>
        <taxon>Embryophyta</taxon>
        <taxon>Tracheophyta</taxon>
        <taxon>Spermatophyta</taxon>
        <taxon>Magnoliopsida</taxon>
        <taxon>eudicotyledons</taxon>
        <taxon>Gunneridae</taxon>
        <taxon>Pentapetalae</taxon>
        <taxon>asterids</taxon>
        <taxon>Ericales</taxon>
        <taxon>Theaceae</taxon>
        <taxon>Camellia</taxon>
    </lineage>
</organism>
<proteinExistence type="predicted"/>
<dbReference type="EMBL" id="CM045760">
    <property type="protein sequence ID" value="KAI8027894.1"/>
    <property type="molecule type" value="Genomic_DNA"/>
</dbReference>
<protein>
    <submittedName>
        <fullName evidence="1">Uncharacterized protein</fullName>
    </submittedName>
</protein>
<dbReference type="Proteomes" id="UP001060215">
    <property type="component" value="Chromosome 3"/>
</dbReference>
<accession>A0ACC0ITX4</accession>
<evidence type="ECO:0000313" key="1">
    <source>
        <dbReference type="EMBL" id="KAI8027894.1"/>
    </source>
</evidence>
<sequence>MAKSKKQAYISPISDNQHSLIFFYNLFFLSPKKSSKNKTMLWKNPRFWFLSSLRFSWNVEDVVQSRPISPILSQPMFDSSSRTII</sequence>
<evidence type="ECO:0000313" key="2">
    <source>
        <dbReference type="Proteomes" id="UP001060215"/>
    </source>
</evidence>
<keyword evidence="2" id="KW-1185">Reference proteome</keyword>
<reference evidence="1 2" key="1">
    <citation type="journal article" date="2022" name="Plant J.">
        <title>Chromosome-level genome of Camellia lanceoleosa provides a valuable resource for understanding genome evolution and self-incompatibility.</title>
        <authorList>
            <person name="Gong W."/>
            <person name="Xiao S."/>
            <person name="Wang L."/>
            <person name="Liao Z."/>
            <person name="Chang Y."/>
            <person name="Mo W."/>
            <person name="Hu G."/>
            <person name="Li W."/>
            <person name="Zhao G."/>
            <person name="Zhu H."/>
            <person name="Hu X."/>
            <person name="Ji K."/>
            <person name="Xiang X."/>
            <person name="Song Q."/>
            <person name="Yuan D."/>
            <person name="Jin S."/>
            <person name="Zhang L."/>
        </authorList>
    </citation>
    <scope>NUCLEOTIDE SEQUENCE [LARGE SCALE GENOMIC DNA]</scope>
    <source>
        <strain evidence="1">SQ_2022a</strain>
    </source>
</reference>
<name>A0ACC0ITX4_9ERIC</name>
<comment type="caution">
    <text evidence="1">The sequence shown here is derived from an EMBL/GenBank/DDBJ whole genome shotgun (WGS) entry which is preliminary data.</text>
</comment>
<gene>
    <name evidence="1" type="ORF">LOK49_LG02G01302</name>
</gene>